<evidence type="ECO:0000256" key="1">
    <source>
        <dbReference type="SAM" id="SignalP"/>
    </source>
</evidence>
<dbReference type="AlphaFoldDB" id="A0A0C2V254"/>
<keyword evidence="1" id="KW-0732">Signal</keyword>
<accession>A0A0C2V254</accession>
<dbReference type="PANTHER" id="PTHR36573">
    <property type="entry name" value="INTERMEMBRANE PHOSPHOLIPID TRANSPORT SYSTEM BINDING PROTEIN MLAC"/>
    <property type="match status" value="1"/>
</dbReference>
<gene>
    <name evidence="2" type="ORF">CCC_03359</name>
</gene>
<protein>
    <submittedName>
        <fullName evidence="2">ABC-type transport system involved in resistance to organic solvents auxiliary component</fullName>
    </submittedName>
</protein>
<comment type="caution">
    <text evidence="2">The sequence shown here is derived from an EMBL/GenBank/DDBJ whole genome shotgun (WGS) entry which is preliminary data.</text>
</comment>
<dbReference type="InterPro" id="IPR008869">
    <property type="entry name" value="MlaC/ttg2D"/>
</dbReference>
<reference evidence="2 3" key="1">
    <citation type="submission" date="2015-01" db="EMBL/GenBank/DDBJ databases">
        <title>Genome Sequence of Magnetospirillum magnetotacticum Strain MS-1.</title>
        <authorList>
            <person name="Marinov G.K."/>
            <person name="Smalley M.D."/>
            <person name="DeSalvo G."/>
        </authorList>
    </citation>
    <scope>NUCLEOTIDE SEQUENCE [LARGE SCALE GENOMIC DNA]</scope>
    <source>
        <strain evidence="2 3">MS-1</strain>
    </source>
</reference>
<evidence type="ECO:0000313" key="2">
    <source>
        <dbReference type="EMBL" id="KIL99141.1"/>
    </source>
</evidence>
<sequence>MAMTLLRRSALAVVLILGVFLTPGTAGAADVEQGRKTVQSAVNEGISTFVGKTHPLPERTRLLDDLLRRYVDPSMLSASILGRYWGKISESEQKAFSQLFVHYLVTSYVGILGRAEPGTLVKVTGGVDQGSTVKVQSSALLPSQPGDPIPVEWIVATTAEGKPVIMDLSAQGVSLIRAMKDDFASVLRGSGGKIEPLMDALKRKIESNEKENATLHG</sequence>
<dbReference type="STRING" id="272627.CCC_03359"/>
<dbReference type="EMBL" id="JXSL01000025">
    <property type="protein sequence ID" value="KIL99141.1"/>
    <property type="molecule type" value="Genomic_DNA"/>
</dbReference>
<feature type="chain" id="PRO_5005425641" evidence="1">
    <location>
        <begin position="29"/>
        <end position="217"/>
    </location>
</feature>
<dbReference type="Pfam" id="PF05494">
    <property type="entry name" value="MlaC"/>
    <property type="match status" value="1"/>
</dbReference>
<dbReference type="RefSeq" id="WP_009868597.1">
    <property type="nucleotide sequence ID" value="NZ_JXSL01000025.1"/>
</dbReference>
<name>A0A0C2V254_PARME</name>
<dbReference type="InterPro" id="IPR042245">
    <property type="entry name" value="Tgt2/MlaC_sf"/>
</dbReference>
<proteinExistence type="predicted"/>
<dbReference type="PANTHER" id="PTHR36573:SF1">
    <property type="entry name" value="INTERMEMBRANE PHOSPHOLIPID TRANSPORT SYSTEM BINDING PROTEIN MLAC"/>
    <property type="match status" value="1"/>
</dbReference>
<dbReference type="Gene3D" id="3.10.450.710">
    <property type="entry name" value="Tgt2/MlaC"/>
    <property type="match status" value="1"/>
</dbReference>
<keyword evidence="3" id="KW-1185">Reference proteome</keyword>
<dbReference type="Proteomes" id="UP000031971">
    <property type="component" value="Unassembled WGS sequence"/>
</dbReference>
<evidence type="ECO:0000313" key="3">
    <source>
        <dbReference type="Proteomes" id="UP000031971"/>
    </source>
</evidence>
<organism evidence="2 3">
    <name type="scientific">Paramagnetospirillum magnetotacticum MS-1</name>
    <dbReference type="NCBI Taxonomy" id="272627"/>
    <lineage>
        <taxon>Bacteria</taxon>
        <taxon>Pseudomonadati</taxon>
        <taxon>Pseudomonadota</taxon>
        <taxon>Alphaproteobacteria</taxon>
        <taxon>Rhodospirillales</taxon>
        <taxon>Magnetospirillaceae</taxon>
        <taxon>Paramagnetospirillum</taxon>
    </lineage>
</organism>
<feature type="signal peptide" evidence="1">
    <location>
        <begin position="1"/>
        <end position="28"/>
    </location>
</feature>